<sequence length="521" mass="56294">MAAMLGGGGEGMPLEQWFFEMPIVTRVWTTATVLTGVLVQCQILTPFQLFYSFRAVFNKQQYWRLLSTFVYFGPLSLNLLFHIFFIQRYARMLEESAASVAHFAWLMAYAVVSLLAIAPLSNQAFLGTTLSSTLVYIWSRRNPDTRLSFLGVLTFKAPWLPWVLIAFNVVLHGHWPKDELCGIAVGHGEVAFHQDNRACANLLVVWYFFNDIYPSTHRGHKPFDPPQWWIRLFERDALAAPADTDIHAAAMNRDIAVPAVAGPASISDPGDMHFLSSIVGAIAAATLAGVAIAMPNAVITKSIITTISVPSVTSVATMPGFVMAPPPIMRRDDCGYFDFQGKPTSHCKQITTSLATSTSSGPLIACERFDVNGTTSSSSFAATGHVAGPASTSSSHRCVTFDLNGTPTSVCRHSHLTSSTASGHASEITKIFTAKEPSAAWTYTQTLKIITYTIANSGAEAETVTGAVVAPRDTPAFMTVATDARIASPIPATTQKFMASNATTLATVRIAGAIPVTTEHF</sequence>
<keyword evidence="4" id="KW-0256">Endoplasmic reticulum</keyword>
<reference evidence="8" key="1">
    <citation type="submission" date="2023-08" db="EMBL/GenBank/DDBJ databases">
        <title>Black Yeasts Isolated from many extreme environments.</title>
        <authorList>
            <person name="Coleine C."/>
            <person name="Stajich J.E."/>
            <person name="Selbmann L."/>
        </authorList>
    </citation>
    <scope>NUCLEOTIDE SEQUENCE</scope>
    <source>
        <strain evidence="8">CCFEE 5401</strain>
    </source>
</reference>
<evidence type="ECO:0000256" key="1">
    <source>
        <dbReference type="ARBA" id="ARBA00004477"/>
    </source>
</evidence>
<dbReference type="Proteomes" id="UP001310890">
    <property type="component" value="Unassembled WGS sequence"/>
</dbReference>
<keyword evidence="6 7" id="KW-0472">Membrane</keyword>
<dbReference type="InterPro" id="IPR007599">
    <property type="entry name" value="DER1"/>
</dbReference>
<dbReference type="PANTHER" id="PTHR11009">
    <property type="entry name" value="DER1-LIKE PROTEIN, DERLIN"/>
    <property type="match status" value="1"/>
</dbReference>
<evidence type="ECO:0000256" key="4">
    <source>
        <dbReference type="ARBA" id="ARBA00022824"/>
    </source>
</evidence>
<name>A0AAN7TCR2_9PEZI</name>
<evidence type="ECO:0000313" key="8">
    <source>
        <dbReference type="EMBL" id="KAK5109449.1"/>
    </source>
</evidence>
<evidence type="ECO:0000313" key="9">
    <source>
        <dbReference type="Proteomes" id="UP001310890"/>
    </source>
</evidence>
<comment type="subcellular location">
    <subcellularLocation>
        <location evidence="1">Endoplasmic reticulum membrane</location>
        <topology evidence="1">Multi-pass membrane protein</topology>
    </subcellularLocation>
</comment>
<feature type="transmembrane region" description="Helical" evidence="7">
    <location>
        <begin position="274"/>
        <end position="294"/>
    </location>
</feature>
<evidence type="ECO:0000256" key="3">
    <source>
        <dbReference type="ARBA" id="ARBA00022692"/>
    </source>
</evidence>
<dbReference type="GO" id="GO:0005789">
    <property type="term" value="C:endoplasmic reticulum membrane"/>
    <property type="evidence" value="ECO:0007669"/>
    <property type="project" value="UniProtKB-SubCell"/>
</dbReference>
<proteinExistence type="inferred from homology"/>
<dbReference type="AlphaFoldDB" id="A0AAN7TCR2"/>
<evidence type="ECO:0008006" key="10">
    <source>
        <dbReference type="Google" id="ProtNLM"/>
    </source>
</evidence>
<protein>
    <recommendedName>
        <fullName evidence="10">Derlin</fullName>
    </recommendedName>
</protein>
<evidence type="ECO:0000256" key="6">
    <source>
        <dbReference type="ARBA" id="ARBA00023136"/>
    </source>
</evidence>
<feature type="transmembrane region" description="Helical" evidence="7">
    <location>
        <begin position="106"/>
        <end position="126"/>
    </location>
</feature>
<dbReference type="SUPFAM" id="SSF144091">
    <property type="entry name" value="Rhomboid-like"/>
    <property type="match status" value="1"/>
</dbReference>
<comment type="similarity">
    <text evidence="2">Belongs to the derlin family.</text>
</comment>
<dbReference type="EMBL" id="JAVRRL010000064">
    <property type="protein sequence ID" value="KAK5109449.1"/>
    <property type="molecule type" value="Genomic_DNA"/>
</dbReference>
<organism evidence="8 9">
    <name type="scientific">Meristemomyces frigidus</name>
    <dbReference type="NCBI Taxonomy" id="1508187"/>
    <lineage>
        <taxon>Eukaryota</taxon>
        <taxon>Fungi</taxon>
        <taxon>Dikarya</taxon>
        <taxon>Ascomycota</taxon>
        <taxon>Pezizomycotina</taxon>
        <taxon>Dothideomycetes</taxon>
        <taxon>Dothideomycetidae</taxon>
        <taxon>Mycosphaerellales</taxon>
        <taxon>Teratosphaeriaceae</taxon>
        <taxon>Meristemomyces</taxon>
    </lineage>
</organism>
<dbReference type="Pfam" id="PF04511">
    <property type="entry name" value="DER1"/>
    <property type="match status" value="1"/>
</dbReference>
<gene>
    <name evidence="8" type="ORF">LTR62_007008</name>
</gene>
<evidence type="ECO:0000256" key="5">
    <source>
        <dbReference type="ARBA" id="ARBA00022989"/>
    </source>
</evidence>
<keyword evidence="3 7" id="KW-0812">Transmembrane</keyword>
<feature type="transmembrane region" description="Helical" evidence="7">
    <location>
        <begin position="63"/>
        <end position="86"/>
    </location>
</feature>
<comment type="caution">
    <text evidence="8">The sequence shown here is derived from an EMBL/GenBank/DDBJ whole genome shotgun (WGS) entry which is preliminary data.</text>
</comment>
<feature type="transmembrane region" description="Helical" evidence="7">
    <location>
        <begin position="27"/>
        <end position="51"/>
    </location>
</feature>
<evidence type="ECO:0000256" key="7">
    <source>
        <dbReference type="SAM" id="Phobius"/>
    </source>
</evidence>
<evidence type="ECO:0000256" key="2">
    <source>
        <dbReference type="ARBA" id="ARBA00008917"/>
    </source>
</evidence>
<keyword evidence="5 7" id="KW-1133">Transmembrane helix</keyword>
<feature type="transmembrane region" description="Helical" evidence="7">
    <location>
        <begin position="147"/>
        <end position="170"/>
    </location>
</feature>
<accession>A0AAN7TCR2</accession>
<dbReference type="InterPro" id="IPR035952">
    <property type="entry name" value="Rhomboid-like_sf"/>
</dbReference>
<dbReference type="GO" id="GO:0006950">
    <property type="term" value="P:response to stress"/>
    <property type="evidence" value="ECO:0007669"/>
    <property type="project" value="UniProtKB-ARBA"/>
</dbReference>